<sequence>MIAFFIITVTVFVAGCKGQTTEGSAVETVTVYIDSGAKQCYFSGHPLAKTEQRLQAAGVTVTESACGVLTGVMFPAVCGGHTEKINLHVIQASHLPLAERAGFKPVSSLQQGQQPGFKQIACDKRGVNLSPDV</sequence>
<comment type="caution">
    <text evidence="1">The sequence shown here is derived from an EMBL/GenBank/DDBJ whole genome shotgun (WGS) entry which is preliminary data.</text>
</comment>
<dbReference type="AlphaFoldDB" id="A0AAV3U673"/>
<accession>A0AAV3U673</accession>
<organism evidence="1 2">
    <name type="scientific">Halioxenophilus aromaticivorans</name>
    <dbReference type="NCBI Taxonomy" id="1306992"/>
    <lineage>
        <taxon>Bacteria</taxon>
        <taxon>Pseudomonadati</taxon>
        <taxon>Pseudomonadota</taxon>
        <taxon>Gammaproteobacteria</taxon>
        <taxon>Alteromonadales</taxon>
        <taxon>Alteromonadaceae</taxon>
        <taxon>Halioxenophilus</taxon>
    </lineage>
</organism>
<dbReference type="Proteomes" id="UP001409585">
    <property type="component" value="Unassembled WGS sequence"/>
</dbReference>
<gene>
    <name evidence="1" type="ORF">GCM10025791_30870</name>
</gene>
<dbReference type="EMBL" id="BAABLX010000028">
    <property type="protein sequence ID" value="GAA4948686.1"/>
    <property type="molecule type" value="Genomic_DNA"/>
</dbReference>
<keyword evidence="2" id="KW-1185">Reference proteome</keyword>
<reference evidence="2" key="1">
    <citation type="journal article" date="2019" name="Int. J. Syst. Evol. Microbiol.">
        <title>The Global Catalogue of Microorganisms (GCM) 10K type strain sequencing project: providing services to taxonomists for standard genome sequencing and annotation.</title>
        <authorList>
            <consortium name="The Broad Institute Genomics Platform"/>
            <consortium name="The Broad Institute Genome Sequencing Center for Infectious Disease"/>
            <person name="Wu L."/>
            <person name="Ma J."/>
        </authorList>
    </citation>
    <scope>NUCLEOTIDE SEQUENCE [LARGE SCALE GENOMIC DNA]</scope>
    <source>
        <strain evidence="2">JCM 19134</strain>
    </source>
</reference>
<evidence type="ECO:0008006" key="3">
    <source>
        <dbReference type="Google" id="ProtNLM"/>
    </source>
</evidence>
<name>A0AAV3U673_9ALTE</name>
<proteinExistence type="predicted"/>
<protein>
    <recommendedName>
        <fullName evidence="3">Lipoprotein</fullName>
    </recommendedName>
</protein>
<evidence type="ECO:0000313" key="2">
    <source>
        <dbReference type="Proteomes" id="UP001409585"/>
    </source>
</evidence>
<evidence type="ECO:0000313" key="1">
    <source>
        <dbReference type="EMBL" id="GAA4948686.1"/>
    </source>
</evidence>